<name>A0A3S9VS47_9BACT</name>
<keyword evidence="2" id="KW-1185">Reference proteome</keyword>
<sequence length="67" mass="7873">MVTSYTSLLYTRTREMTYREFHIYYKSGISNYGFTIFRDCSVLPGVVILLKTKFILPHDEGKNEKIS</sequence>
<dbReference type="AlphaFoldDB" id="A0A3S9VS47"/>
<organism evidence="1 2">
    <name type="scientific">Butyricimonas faecalis</name>
    <dbReference type="NCBI Taxonomy" id="2093856"/>
    <lineage>
        <taxon>Bacteria</taxon>
        <taxon>Pseudomonadati</taxon>
        <taxon>Bacteroidota</taxon>
        <taxon>Bacteroidia</taxon>
        <taxon>Bacteroidales</taxon>
        <taxon>Odoribacteraceae</taxon>
        <taxon>Butyricimonas</taxon>
    </lineage>
</organism>
<dbReference type="KEGG" id="buy:D8S85_06815"/>
<evidence type="ECO:0000313" key="2">
    <source>
        <dbReference type="Proteomes" id="UP000270673"/>
    </source>
</evidence>
<dbReference type="EMBL" id="CP032819">
    <property type="protein sequence ID" value="AZS29301.1"/>
    <property type="molecule type" value="Genomic_DNA"/>
</dbReference>
<gene>
    <name evidence="1" type="ORF">D8S85_06815</name>
</gene>
<dbReference type="Proteomes" id="UP000270673">
    <property type="component" value="Chromosome"/>
</dbReference>
<reference evidence="1 2" key="1">
    <citation type="submission" date="2018-10" db="EMBL/GenBank/DDBJ databases">
        <title>Butyricimonas faecalis sp. nov., isolated from human faeces and emended description of the genus Butyricimonas.</title>
        <authorList>
            <person name="Le Roy T."/>
            <person name="Van der Smissen P."/>
            <person name="Paquot A."/>
            <person name="Delzenne N."/>
            <person name="Muccioli G."/>
            <person name="Collet J.-F."/>
            <person name="Cani P.D."/>
        </authorList>
    </citation>
    <scope>NUCLEOTIDE SEQUENCE [LARGE SCALE GENOMIC DNA]</scope>
    <source>
        <strain evidence="1 2">H184</strain>
    </source>
</reference>
<accession>A0A3S9VS47</accession>
<evidence type="ECO:0000313" key="1">
    <source>
        <dbReference type="EMBL" id="AZS29301.1"/>
    </source>
</evidence>
<protein>
    <submittedName>
        <fullName evidence="1">Uncharacterized protein</fullName>
    </submittedName>
</protein>
<proteinExistence type="predicted"/>